<dbReference type="Proteomes" id="UP000232479">
    <property type="component" value="Segment DNA A"/>
</dbReference>
<dbReference type="EMBL" id="AB079766">
    <property type="protein sequence ID" value="BAC66132.1"/>
    <property type="molecule type" value="Genomic_DNA"/>
</dbReference>
<organism evidence="2 3">
    <name type="scientific">Eupatorium yellow vein virus - [Yamaguchi]</name>
    <dbReference type="NCBI Taxonomy" id="269095"/>
    <lineage>
        <taxon>Viruses</taxon>
        <taxon>Monodnaviria</taxon>
        <taxon>Shotokuvirae</taxon>
        <taxon>Cressdnaviricota</taxon>
        <taxon>Repensiviricetes</taxon>
        <taxon>Geplafuvirales</taxon>
        <taxon>Geminiviridae</taxon>
        <taxon>Begomovirus</taxon>
        <taxon>Begomovirus eupatorii</taxon>
        <taxon>Eupatorium yellow vein virus</taxon>
    </lineage>
</organism>
<evidence type="ECO:0000313" key="2">
    <source>
        <dbReference type="EMBL" id="BAC66132.1"/>
    </source>
</evidence>
<evidence type="ECO:0000313" key="3">
    <source>
        <dbReference type="Proteomes" id="UP000232479"/>
    </source>
</evidence>
<feature type="domain" description="Geminivirus AC4/5 conserved" evidence="1">
    <location>
        <begin position="1"/>
        <end position="43"/>
    </location>
</feature>
<reference evidence="2 3" key="1">
    <citation type="journal article" date="2004" name="Arch. Virol.">
        <title>Evidence for recombination among isolates of Tobacco leaf curl Japan virus and Honeysuckle yellow vein mosaic virus.</title>
        <authorList>
            <person name="Kitamura K."/>
            <person name="Murayama A."/>
            <person name="Ikegami M."/>
        </authorList>
    </citation>
    <scope>NUCLEOTIDE SEQUENCE [LARGE SCALE GENOMIC DNA]</scope>
</reference>
<protein>
    <submittedName>
        <fullName evidence="2">C5 protein</fullName>
    </submittedName>
</protein>
<gene>
    <name evidence="2" type="primary">C5</name>
</gene>
<dbReference type="RefSeq" id="YP_009664842.1">
    <property type="nucleotide sequence ID" value="NC_043119.1"/>
</dbReference>
<evidence type="ECO:0000259" key="1">
    <source>
        <dbReference type="Pfam" id="PF08464"/>
    </source>
</evidence>
<dbReference type="InterPro" id="IPR013671">
    <property type="entry name" value="Gemini_AC4/5_cons-dom"/>
</dbReference>
<dbReference type="KEGG" id="vg:40524965"/>
<accession>Q80IL9</accession>
<sequence>MTNIVFLLKRLDLTRAFTTLRNIRASVHSVHPGLPIHGPLSPCSPSVCDEDSGGIRTADIRAVEVEPATYLGGGCGNHYIGRTLRHSSWHERLQ</sequence>
<dbReference type="GeneID" id="40524965"/>
<proteinExistence type="predicted"/>
<dbReference type="Pfam" id="PF08464">
    <property type="entry name" value="Gemini_AC4_5_2"/>
    <property type="match status" value="1"/>
</dbReference>
<name>Q80IL9_9GEMI</name>